<protein>
    <submittedName>
        <fullName evidence="1">Uncharacterized protein</fullName>
    </submittedName>
</protein>
<evidence type="ECO:0000313" key="1">
    <source>
        <dbReference type="EMBL" id="KAH3749881.1"/>
    </source>
</evidence>
<reference evidence="1" key="2">
    <citation type="submission" date="2020-11" db="EMBL/GenBank/DDBJ databases">
        <authorList>
            <person name="McCartney M.A."/>
            <person name="Auch B."/>
            <person name="Kono T."/>
            <person name="Mallez S."/>
            <person name="Becker A."/>
            <person name="Gohl D.M."/>
            <person name="Silverstein K.A.T."/>
            <person name="Koren S."/>
            <person name="Bechman K.B."/>
            <person name="Herman A."/>
            <person name="Abrahante J.E."/>
            <person name="Garbe J."/>
        </authorList>
    </citation>
    <scope>NUCLEOTIDE SEQUENCE</scope>
    <source>
        <strain evidence="1">Duluth1</strain>
        <tissue evidence="1">Whole animal</tissue>
    </source>
</reference>
<dbReference type="EMBL" id="JAIWYP010000010">
    <property type="protein sequence ID" value="KAH3749881.1"/>
    <property type="molecule type" value="Genomic_DNA"/>
</dbReference>
<comment type="caution">
    <text evidence="1">The sequence shown here is derived from an EMBL/GenBank/DDBJ whole genome shotgun (WGS) entry which is preliminary data.</text>
</comment>
<name>A0A9D4DJG5_DREPO</name>
<gene>
    <name evidence="1" type="ORF">DPMN_184396</name>
</gene>
<organism evidence="1 2">
    <name type="scientific">Dreissena polymorpha</name>
    <name type="common">Zebra mussel</name>
    <name type="synonym">Mytilus polymorpha</name>
    <dbReference type="NCBI Taxonomy" id="45954"/>
    <lineage>
        <taxon>Eukaryota</taxon>
        <taxon>Metazoa</taxon>
        <taxon>Spiralia</taxon>
        <taxon>Lophotrochozoa</taxon>
        <taxon>Mollusca</taxon>
        <taxon>Bivalvia</taxon>
        <taxon>Autobranchia</taxon>
        <taxon>Heteroconchia</taxon>
        <taxon>Euheterodonta</taxon>
        <taxon>Imparidentia</taxon>
        <taxon>Neoheterodontei</taxon>
        <taxon>Myida</taxon>
        <taxon>Dreissenoidea</taxon>
        <taxon>Dreissenidae</taxon>
        <taxon>Dreissena</taxon>
    </lineage>
</organism>
<proteinExistence type="predicted"/>
<keyword evidence="2" id="KW-1185">Reference proteome</keyword>
<sequence length="96" mass="10897">MILPSFLKLMKVCLVCIGGFFLCITSRLAAHSLRNLLCRHRYFPPVSYVLQEDRMCSGFAGLPHNLLAGSSVSFQVRRFVGVVKRRKQKLVEIQAE</sequence>
<accession>A0A9D4DJG5</accession>
<evidence type="ECO:0000313" key="2">
    <source>
        <dbReference type="Proteomes" id="UP000828390"/>
    </source>
</evidence>
<dbReference type="Proteomes" id="UP000828390">
    <property type="component" value="Unassembled WGS sequence"/>
</dbReference>
<dbReference type="AlphaFoldDB" id="A0A9D4DJG5"/>
<reference evidence="1" key="1">
    <citation type="journal article" date="2019" name="bioRxiv">
        <title>The Genome of the Zebra Mussel, Dreissena polymorpha: A Resource for Invasive Species Research.</title>
        <authorList>
            <person name="McCartney M.A."/>
            <person name="Auch B."/>
            <person name="Kono T."/>
            <person name="Mallez S."/>
            <person name="Zhang Y."/>
            <person name="Obille A."/>
            <person name="Becker A."/>
            <person name="Abrahante J.E."/>
            <person name="Garbe J."/>
            <person name="Badalamenti J.P."/>
            <person name="Herman A."/>
            <person name="Mangelson H."/>
            <person name="Liachko I."/>
            <person name="Sullivan S."/>
            <person name="Sone E.D."/>
            <person name="Koren S."/>
            <person name="Silverstein K.A.T."/>
            <person name="Beckman K.B."/>
            <person name="Gohl D.M."/>
        </authorList>
    </citation>
    <scope>NUCLEOTIDE SEQUENCE</scope>
    <source>
        <strain evidence="1">Duluth1</strain>
        <tissue evidence="1">Whole animal</tissue>
    </source>
</reference>